<keyword evidence="3" id="KW-1185">Reference proteome</keyword>
<gene>
    <name evidence="2" type="ORF">EV187_2696</name>
</gene>
<comment type="caution">
    <text evidence="2">The sequence shown here is derived from an EMBL/GenBank/DDBJ whole genome shotgun (WGS) entry which is preliminary data.</text>
</comment>
<name>A0A4Q7M8I1_9MICO</name>
<feature type="region of interest" description="Disordered" evidence="1">
    <location>
        <begin position="90"/>
        <end position="109"/>
    </location>
</feature>
<sequence>MTIVYAGEEMTTGDEIAQALLKYSAALAERGSASTVEIPTLSDDGTRSTATVLVGPASQIVARPVESSFEELRDPRVVEHLTALTTELRPGPSVQSAMSGDVPDWVEDL</sequence>
<organism evidence="2 3">
    <name type="scientific">Agromyces ramosus</name>
    <dbReference type="NCBI Taxonomy" id="33879"/>
    <lineage>
        <taxon>Bacteria</taxon>
        <taxon>Bacillati</taxon>
        <taxon>Actinomycetota</taxon>
        <taxon>Actinomycetes</taxon>
        <taxon>Micrococcales</taxon>
        <taxon>Microbacteriaceae</taxon>
        <taxon>Agromyces</taxon>
    </lineage>
</organism>
<dbReference type="Proteomes" id="UP000293289">
    <property type="component" value="Unassembled WGS sequence"/>
</dbReference>
<evidence type="ECO:0000313" key="3">
    <source>
        <dbReference type="Proteomes" id="UP000293289"/>
    </source>
</evidence>
<protein>
    <submittedName>
        <fullName evidence="2">Uncharacterized protein</fullName>
    </submittedName>
</protein>
<accession>A0A4Q7M8I1</accession>
<proteinExistence type="predicted"/>
<dbReference type="EMBL" id="SGWY01000003">
    <property type="protein sequence ID" value="RZS64316.1"/>
    <property type="molecule type" value="Genomic_DNA"/>
</dbReference>
<dbReference type="AlphaFoldDB" id="A0A4Q7M8I1"/>
<reference evidence="2 3" key="1">
    <citation type="submission" date="2019-02" db="EMBL/GenBank/DDBJ databases">
        <title>Genomic Encyclopedia of Type Strains, Phase IV (KMG-IV): sequencing the most valuable type-strain genomes for metagenomic binning, comparative biology and taxonomic classification.</title>
        <authorList>
            <person name="Goeker M."/>
        </authorList>
    </citation>
    <scope>NUCLEOTIDE SEQUENCE [LARGE SCALE GENOMIC DNA]</scope>
    <source>
        <strain evidence="2 3">DSM 43045</strain>
    </source>
</reference>
<evidence type="ECO:0000313" key="2">
    <source>
        <dbReference type="EMBL" id="RZS64316.1"/>
    </source>
</evidence>
<evidence type="ECO:0000256" key="1">
    <source>
        <dbReference type="SAM" id="MobiDB-lite"/>
    </source>
</evidence>